<accession>A0A182VZN1</accession>
<dbReference type="EnsemblMetazoa" id="AMIN003536-RA">
    <property type="protein sequence ID" value="AMIN003536-PA"/>
    <property type="gene ID" value="AMIN003536"/>
</dbReference>
<feature type="region of interest" description="Disordered" evidence="1">
    <location>
        <begin position="92"/>
        <end position="114"/>
    </location>
</feature>
<sequence length="305" mass="35492">MNSLPVSNDDRHLRNQLWFERMQQQNRQRVVPDELNSDAPRIIQRSSTPCPFERPRRGQGRGRSHQEHPGTGISQPIGDCIETDGDVDDTLSEFAGGRYSPRRHRSRTSTMRPSTWKKLHQWLDTHQHVRDEGTEKGQSMTELRFDDYVSSEEENNDQSTAGDASERELFKNGKQEPDETNKEPTNAQPERVPEVVERPPSKDKSIGAGYRFLKNVMMFLLYIIETILPVTYPLLTFLRHHTKSALLYLWVRFFQPIMMQGTQTRENPLSMVIMILMLPLFALLGIVYCLVSILYWLHRLFLIEP</sequence>
<reference evidence="4" key="1">
    <citation type="submission" date="2013-03" db="EMBL/GenBank/DDBJ databases">
        <title>The Genome Sequence of Anopheles minimus MINIMUS1.</title>
        <authorList>
            <consortium name="The Broad Institute Genomics Platform"/>
            <person name="Neafsey D.E."/>
            <person name="Walton C."/>
            <person name="Walker B."/>
            <person name="Young S.K."/>
            <person name="Zeng Q."/>
            <person name="Gargeya S."/>
            <person name="Fitzgerald M."/>
            <person name="Haas B."/>
            <person name="Abouelleil A."/>
            <person name="Allen A.W."/>
            <person name="Alvarado L."/>
            <person name="Arachchi H.M."/>
            <person name="Berlin A.M."/>
            <person name="Chapman S.B."/>
            <person name="Gainer-Dewar J."/>
            <person name="Goldberg J."/>
            <person name="Griggs A."/>
            <person name="Gujja S."/>
            <person name="Hansen M."/>
            <person name="Howarth C."/>
            <person name="Imamovic A."/>
            <person name="Ireland A."/>
            <person name="Larimer J."/>
            <person name="McCowan C."/>
            <person name="Murphy C."/>
            <person name="Pearson M."/>
            <person name="Poon T.W."/>
            <person name="Priest M."/>
            <person name="Roberts A."/>
            <person name="Saif S."/>
            <person name="Shea T."/>
            <person name="Sisk P."/>
            <person name="Sykes S."/>
            <person name="Wortman J."/>
            <person name="Nusbaum C."/>
            <person name="Birren B."/>
        </authorList>
    </citation>
    <scope>NUCLEOTIDE SEQUENCE [LARGE SCALE GENOMIC DNA]</scope>
    <source>
        <strain evidence="4">MINIMUS1</strain>
    </source>
</reference>
<reference evidence="3" key="2">
    <citation type="submission" date="2020-05" db="UniProtKB">
        <authorList>
            <consortium name="EnsemblMetazoa"/>
        </authorList>
    </citation>
    <scope>IDENTIFICATION</scope>
    <source>
        <strain evidence="3">MINIMUS1</strain>
    </source>
</reference>
<keyword evidence="2" id="KW-1133">Transmembrane helix</keyword>
<dbReference type="VEuPathDB" id="VectorBase:AMIN003536"/>
<evidence type="ECO:0000313" key="4">
    <source>
        <dbReference type="Proteomes" id="UP000075920"/>
    </source>
</evidence>
<name>A0A182VZN1_9DIPT</name>
<feature type="transmembrane region" description="Helical" evidence="2">
    <location>
        <begin position="216"/>
        <end position="238"/>
    </location>
</feature>
<feature type="compositionally biased region" description="Basic and acidic residues" evidence="1">
    <location>
        <begin position="164"/>
        <end position="182"/>
    </location>
</feature>
<proteinExistence type="predicted"/>
<evidence type="ECO:0000256" key="2">
    <source>
        <dbReference type="SAM" id="Phobius"/>
    </source>
</evidence>
<keyword evidence="4" id="KW-1185">Reference proteome</keyword>
<protein>
    <submittedName>
        <fullName evidence="3">Uncharacterized protein</fullName>
    </submittedName>
</protein>
<evidence type="ECO:0000313" key="3">
    <source>
        <dbReference type="EnsemblMetazoa" id="AMIN003536-PA"/>
    </source>
</evidence>
<organism evidence="3 4">
    <name type="scientific">Anopheles minimus</name>
    <dbReference type="NCBI Taxonomy" id="112268"/>
    <lineage>
        <taxon>Eukaryota</taxon>
        <taxon>Metazoa</taxon>
        <taxon>Ecdysozoa</taxon>
        <taxon>Arthropoda</taxon>
        <taxon>Hexapoda</taxon>
        <taxon>Insecta</taxon>
        <taxon>Pterygota</taxon>
        <taxon>Neoptera</taxon>
        <taxon>Endopterygota</taxon>
        <taxon>Diptera</taxon>
        <taxon>Nematocera</taxon>
        <taxon>Culicoidea</taxon>
        <taxon>Culicidae</taxon>
        <taxon>Anophelinae</taxon>
        <taxon>Anopheles</taxon>
    </lineage>
</organism>
<keyword evidence="2" id="KW-0472">Membrane</keyword>
<evidence type="ECO:0000256" key="1">
    <source>
        <dbReference type="SAM" id="MobiDB-lite"/>
    </source>
</evidence>
<feature type="region of interest" description="Disordered" evidence="1">
    <location>
        <begin position="41"/>
        <end position="78"/>
    </location>
</feature>
<feature type="region of interest" description="Disordered" evidence="1">
    <location>
        <begin position="149"/>
        <end position="203"/>
    </location>
</feature>
<feature type="transmembrane region" description="Helical" evidence="2">
    <location>
        <begin position="269"/>
        <end position="297"/>
    </location>
</feature>
<keyword evidence="2" id="KW-0812">Transmembrane</keyword>
<dbReference type="AlphaFoldDB" id="A0A182VZN1"/>
<dbReference type="Proteomes" id="UP000075920">
    <property type="component" value="Unassembled WGS sequence"/>
</dbReference>
<feature type="compositionally biased region" description="Basic and acidic residues" evidence="1">
    <location>
        <begin position="191"/>
        <end position="203"/>
    </location>
</feature>